<dbReference type="EMBL" id="LT594323">
    <property type="protein sequence ID" value="SBT43027.1"/>
    <property type="molecule type" value="Genomic_DNA"/>
</dbReference>
<protein>
    <submittedName>
        <fullName evidence="3">ASPIC and UnbV</fullName>
    </submittedName>
</protein>
<dbReference type="Gene3D" id="2.130.10.130">
    <property type="entry name" value="Integrin alpha, N-terminal"/>
    <property type="match status" value="1"/>
</dbReference>
<accession>A0A1A8ZGM6</accession>
<dbReference type="InterPro" id="IPR028994">
    <property type="entry name" value="Integrin_alpha_N"/>
</dbReference>
<dbReference type="InterPro" id="IPR011519">
    <property type="entry name" value="UnbV_ASPIC"/>
</dbReference>
<dbReference type="InterPro" id="IPR013517">
    <property type="entry name" value="FG-GAP"/>
</dbReference>
<keyword evidence="4" id="KW-1185">Reference proteome</keyword>
<dbReference type="Pfam" id="PF13517">
    <property type="entry name" value="FG-GAP_3"/>
    <property type="match status" value="1"/>
</dbReference>
<evidence type="ECO:0000313" key="4">
    <source>
        <dbReference type="Proteomes" id="UP000199385"/>
    </source>
</evidence>
<evidence type="ECO:0000313" key="3">
    <source>
        <dbReference type="EMBL" id="SBT43027.1"/>
    </source>
</evidence>
<organism evidence="3 4">
    <name type="scientific">Micromonospora auratinigra</name>
    <dbReference type="NCBI Taxonomy" id="261654"/>
    <lineage>
        <taxon>Bacteria</taxon>
        <taxon>Bacillati</taxon>
        <taxon>Actinomycetota</taxon>
        <taxon>Actinomycetes</taxon>
        <taxon>Micromonosporales</taxon>
        <taxon>Micromonosporaceae</taxon>
        <taxon>Micromonospora</taxon>
    </lineage>
</organism>
<dbReference type="InterPro" id="IPR027039">
    <property type="entry name" value="Crtac1"/>
</dbReference>
<dbReference type="PATRIC" id="fig|261654.4.peg.2208"/>
<reference evidence="4" key="1">
    <citation type="submission" date="2016-06" db="EMBL/GenBank/DDBJ databases">
        <authorList>
            <person name="Varghese N."/>
            <person name="Submissions Spin"/>
        </authorList>
    </citation>
    <scope>NUCLEOTIDE SEQUENCE [LARGE SCALE GENOMIC DNA]</scope>
    <source>
        <strain evidence="4">DSM 44815</strain>
    </source>
</reference>
<keyword evidence="1" id="KW-0732">Signal</keyword>
<dbReference type="PANTHER" id="PTHR16026:SF0">
    <property type="entry name" value="CARTILAGE ACIDIC PROTEIN 1"/>
    <property type="match status" value="1"/>
</dbReference>
<dbReference type="Proteomes" id="UP000199385">
    <property type="component" value="Chromosome I"/>
</dbReference>
<dbReference type="Pfam" id="PF07593">
    <property type="entry name" value="UnbV_ASPIC"/>
    <property type="match status" value="1"/>
</dbReference>
<dbReference type="PANTHER" id="PTHR16026">
    <property type="entry name" value="CARTILAGE ACIDIC PROTEIN 1"/>
    <property type="match status" value="1"/>
</dbReference>
<dbReference type="OrthoDB" id="9816120at2"/>
<evidence type="ECO:0000259" key="2">
    <source>
        <dbReference type="Pfam" id="PF07593"/>
    </source>
</evidence>
<dbReference type="RefSeq" id="WP_091661842.1">
    <property type="nucleotide sequence ID" value="NZ_LT594323.1"/>
</dbReference>
<dbReference type="SUPFAM" id="SSF69318">
    <property type="entry name" value="Integrin alpha N-terminal domain"/>
    <property type="match status" value="1"/>
</dbReference>
<proteinExistence type="predicted"/>
<dbReference type="STRING" id="261654.GA0070611_2168"/>
<feature type="domain" description="ASPIC/UnbV" evidence="2">
    <location>
        <begin position="572"/>
        <end position="631"/>
    </location>
</feature>
<dbReference type="AlphaFoldDB" id="A0A1A8ZGM6"/>
<name>A0A1A8ZGM6_9ACTN</name>
<sequence length="653" mass="69775">MTRIGHWARRQAAGLVALVLIVGMFVVAHTPQASGAQRRAMAEAYRFTPFSVGLPGGYPQQTIRHVNRDYRRIAAWISSVGAGVAMNDLDGDGLANDLCLTDPRIDRVVVTPTPGAGADRYAPFALDPAPLPMNGHIAPMGCVPGDFDEDGRIDLLVYWWGRSPVLFLARPDQARPSATAYRPVEVVPARTDAAGGYAGVEWNTNTVTTADFDGDGHLDIFVGNYFPDGPVLDDTVSGGVSMNRSMSWATNGGLDHLLRFTGAGPDGTPAFADVPGVFSRGVSAGWALAASAQDVDGDQLPELYVANDFGPDRLLHNRSTPGHVRLALVEGEESRAFVPKSKRLGHDSFKGMGVDFGDLDQDGLYDLYVGNITTSFGIQESNFAFVNTARDAADLRRQLNAGSAPWHDRSSALNLAWSGWSWDVKIADFTNRGVPDIVQTSGFVKGTVNRWAQLQELATANDTLLEHPAWWPHVEAGDDIAGGQHLRFHVRGPDGRYVDLSPELGMAVPVPTRGIAVGDADGDGRLDLVVARQWDAPVFYHNDSPGTGAQLSLRLMHEGSAGGTGRPGSPVVGASVTVTTPDGRTVLARVDGGGGHSGRRSFEAVAGLGRVTGPVRVRVDWRDRTGTPHQQELQLAPGRHTLTLGTQAREATS</sequence>
<evidence type="ECO:0000256" key="1">
    <source>
        <dbReference type="ARBA" id="ARBA00022729"/>
    </source>
</evidence>
<gene>
    <name evidence="3" type="ORF">GA0070611_2168</name>
</gene>